<comment type="caution">
    <text evidence="1">The sequence shown here is derived from an EMBL/GenBank/DDBJ whole genome shotgun (WGS) entry which is preliminary data.</text>
</comment>
<evidence type="ECO:0000313" key="1">
    <source>
        <dbReference type="EMBL" id="GER82224.1"/>
    </source>
</evidence>
<proteinExistence type="predicted"/>
<dbReference type="Proteomes" id="UP000334820">
    <property type="component" value="Unassembled WGS sequence"/>
</dbReference>
<sequence length="54" mass="6223">MNPLPDFDTRYAREYPKYDDKTPLEQRRVRSGCLLSRFLQLKALAAAALALLLI</sequence>
<name>A0A5J4JYL4_9CHLR</name>
<evidence type="ECO:0000313" key="2">
    <source>
        <dbReference type="Proteomes" id="UP000334820"/>
    </source>
</evidence>
<protein>
    <submittedName>
        <fullName evidence="1">Uncharacterized protein</fullName>
    </submittedName>
</protein>
<gene>
    <name evidence="1" type="ORF">KTAU_08620</name>
</gene>
<dbReference type="AlphaFoldDB" id="A0A5J4JYL4"/>
<dbReference type="EMBL" id="BKZV01000001">
    <property type="protein sequence ID" value="GER82224.1"/>
    <property type="molecule type" value="Genomic_DNA"/>
</dbReference>
<organism evidence="1 2">
    <name type="scientific">Thermogemmatispora aurantia</name>
    <dbReference type="NCBI Taxonomy" id="2045279"/>
    <lineage>
        <taxon>Bacteria</taxon>
        <taxon>Bacillati</taxon>
        <taxon>Chloroflexota</taxon>
        <taxon>Ktedonobacteria</taxon>
        <taxon>Thermogemmatisporales</taxon>
        <taxon>Thermogemmatisporaceae</taxon>
        <taxon>Thermogemmatispora</taxon>
    </lineage>
</organism>
<accession>A0A5J4JYL4</accession>
<dbReference type="RefSeq" id="WP_170293042.1">
    <property type="nucleotide sequence ID" value="NZ_BKZV01000001.1"/>
</dbReference>
<keyword evidence="2" id="KW-1185">Reference proteome</keyword>
<reference evidence="1 2" key="1">
    <citation type="journal article" date="2019" name="Int. J. Syst. Evol. Microbiol.">
        <title>Thermogemmatispora aurantia sp. nov. and Thermogemmatispora argillosa sp. nov., within the class Ktedonobacteria, and emended description of the genus Thermogemmatispora.</title>
        <authorList>
            <person name="Zheng Y."/>
            <person name="Wang C.M."/>
            <person name="Sakai Y."/>
            <person name="Abe K."/>
            <person name="Yokota A."/>
            <person name="Yabe S."/>
        </authorList>
    </citation>
    <scope>NUCLEOTIDE SEQUENCE [LARGE SCALE GENOMIC DNA]</scope>
    <source>
        <strain evidence="1 2">A1-2</strain>
    </source>
</reference>